<dbReference type="RefSeq" id="WP_045949984.1">
    <property type="nucleotide sequence ID" value="NZ_JZWV01000747.1"/>
</dbReference>
<keyword evidence="1" id="KW-0464">Manganese</keyword>
<dbReference type="InterPro" id="IPR050073">
    <property type="entry name" value="2-IPM_HCS-like"/>
</dbReference>
<accession>A0A0F4J1V8</accession>
<dbReference type="InterPro" id="IPR013785">
    <property type="entry name" value="Aldolase_TIM"/>
</dbReference>
<dbReference type="AlphaFoldDB" id="A0A0F4J1V8"/>
<dbReference type="SUPFAM" id="SSF51569">
    <property type="entry name" value="Aldolase"/>
    <property type="match status" value="1"/>
</dbReference>
<comment type="caution">
    <text evidence="3">The sequence shown here is derived from an EMBL/GenBank/DDBJ whole genome shotgun (WGS) entry which is preliminary data.</text>
</comment>
<dbReference type="Gene3D" id="3.20.20.70">
    <property type="entry name" value="Aldolase class I"/>
    <property type="match status" value="1"/>
</dbReference>
<evidence type="ECO:0000313" key="3">
    <source>
        <dbReference type="EMBL" id="KJY28260.1"/>
    </source>
</evidence>
<dbReference type="InterPro" id="IPR000891">
    <property type="entry name" value="PYR_CT"/>
</dbReference>
<sequence length="343" mass="36523">MSGVLHESVERGAAAAAEILDCTLRDGSYSVDFRFTEETIRAVLAGLENAGLNLIELGHGLGLNAGEALSRPSLVADERCFAVAAETLHRAEWGMFCIPGLAEPDHLTRAAGAGMGFVRIGVDITDVSPAGRFVELAKELGLRTFVNLMKTNVLDDEGVVAAVRRCAGFGADSVYLVDSVGGYLPHEVEELFRRVGAEVAVPLGFHGHDNLGLANANALAAARGGARYVDATLDGIGRGAGNTVTEAFAAILTRHRTGTGYDYRALAQLSESVVRPIPRLHDDRTFQVLGGLTQTHSSFFPLITRCAEAADVDVFELMTAVAEVERVRPTEQLVKELAVSLRP</sequence>
<keyword evidence="4" id="KW-1185">Reference proteome</keyword>
<dbReference type="PANTHER" id="PTHR10277:SF9">
    <property type="entry name" value="2-ISOPROPYLMALATE SYNTHASE 1, CHLOROPLASTIC-RELATED"/>
    <property type="match status" value="1"/>
</dbReference>
<dbReference type="OrthoDB" id="9803573at2"/>
<name>A0A0F4J1V8_9ACTN</name>
<evidence type="ECO:0000313" key="4">
    <source>
        <dbReference type="Proteomes" id="UP000033551"/>
    </source>
</evidence>
<dbReference type="PANTHER" id="PTHR10277">
    <property type="entry name" value="HOMOCITRATE SYNTHASE-RELATED"/>
    <property type="match status" value="1"/>
</dbReference>
<feature type="domain" description="Pyruvate carboxyltransferase" evidence="2">
    <location>
        <begin position="17"/>
        <end position="267"/>
    </location>
</feature>
<dbReference type="Proteomes" id="UP000033551">
    <property type="component" value="Unassembled WGS sequence"/>
</dbReference>
<evidence type="ECO:0000256" key="1">
    <source>
        <dbReference type="ARBA" id="ARBA00023211"/>
    </source>
</evidence>
<proteinExistence type="predicted"/>
<dbReference type="PROSITE" id="PS50991">
    <property type="entry name" value="PYR_CT"/>
    <property type="match status" value="1"/>
</dbReference>
<dbReference type="GO" id="GO:0003852">
    <property type="term" value="F:2-isopropylmalate synthase activity"/>
    <property type="evidence" value="ECO:0007669"/>
    <property type="project" value="TreeGrafter"/>
</dbReference>
<dbReference type="NCBIfam" id="NF006049">
    <property type="entry name" value="PRK08195.1"/>
    <property type="match status" value="1"/>
</dbReference>
<protein>
    <recommendedName>
        <fullName evidence="2">Pyruvate carboxyltransferase domain-containing protein</fullName>
    </recommendedName>
</protein>
<evidence type="ECO:0000259" key="2">
    <source>
        <dbReference type="PROSITE" id="PS50991"/>
    </source>
</evidence>
<gene>
    <name evidence="3" type="ORF">VR44_25780</name>
</gene>
<organism evidence="3 4">
    <name type="scientific">Streptomyces katrae</name>
    <dbReference type="NCBI Taxonomy" id="68223"/>
    <lineage>
        <taxon>Bacteria</taxon>
        <taxon>Bacillati</taxon>
        <taxon>Actinomycetota</taxon>
        <taxon>Actinomycetes</taxon>
        <taxon>Kitasatosporales</taxon>
        <taxon>Streptomycetaceae</taxon>
        <taxon>Streptomyces</taxon>
    </lineage>
</organism>
<reference evidence="3 4" key="1">
    <citation type="submission" date="2015-02" db="EMBL/GenBank/DDBJ databases">
        <authorList>
            <person name="Ju K.-S."/>
            <person name="Doroghazi J.R."/>
            <person name="Metcalf W."/>
        </authorList>
    </citation>
    <scope>NUCLEOTIDE SEQUENCE [LARGE SCALE GENOMIC DNA]</scope>
    <source>
        <strain evidence="3 4">NRRL ISP-5550</strain>
    </source>
</reference>
<dbReference type="EMBL" id="JZWV01000747">
    <property type="protein sequence ID" value="KJY28260.1"/>
    <property type="molecule type" value="Genomic_DNA"/>
</dbReference>
<dbReference type="STRING" id="68223.GCA_002028425_05910"/>
<dbReference type="PATRIC" id="fig|68223.7.peg.1260"/>
<dbReference type="Pfam" id="PF00682">
    <property type="entry name" value="HMGL-like"/>
    <property type="match status" value="1"/>
</dbReference>
<dbReference type="GO" id="GO:0009098">
    <property type="term" value="P:L-leucine biosynthetic process"/>
    <property type="evidence" value="ECO:0007669"/>
    <property type="project" value="TreeGrafter"/>
</dbReference>